<feature type="domain" description="Soluble ligand binding" evidence="3">
    <location>
        <begin position="106"/>
        <end position="149"/>
    </location>
</feature>
<dbReference type="GO" id="GO:0015159">
    <property type="term" value="F:polysaccharide transmembrane transporter activity"/>
    <property type="evidence" value="ECO:0007669"/>
    <property type="project" value="InterPro"/>
</dbReference>
<name>A0A3B1B7D0_9ZZZZ</name>
<dbReference type="EMBL" id="UOFX01000011">
    <property type="protein sequence ID" value="VAX06200.1"/>
    <property type="molecule type" value="Genomic_DNA"/>
</dbReference>
<evidence type="ECO:0000256" key="1">
    <source>
        <dbReference type="ARBA" id="ARBA00022729"/>
    </source>
</evidence>
<evidence type="ECO:0000259" key="2">
    <source>
        <dbReference type="Pfam" id="PF02563"/>
    </source>
</evidence>
<keyword evidence="1" id="KW-0732">Signal</keyword>
<dbReference type="Pfam" id="PF10531">
    <property type="entry name" value="SLBB"/>
    <property type="match status" value="1"/>
</dbReference>
<dbReference type="InterPro" id="IPR003715">
    <property type="entry name" value="Poly_export_N"/>
</dbReference>
<dbReference type="InterPro" id="IPR019554">
    <property type="entry name" value="Soluble_ligand-bd"/>
</dbReference>
<dbReference type="PANTHER" id="PTHR33619:SF3">
    <property type="entry name" value="POLYSACCHARIDE EXPORT PROTEIN GFCE-RELATED"/>
    <property type="match status" value="1"/>
</dbReference>
<accession>A0A3B1B7D0</accession>
<evidence type="ECO:0000313" key="4">
    <source>
        <dbReference type="EMBL" id="VAX06200.1"/>
    </source>
</evidence>
<organism evidence="4">
    <name type="scientific">hydrothermal vent metagenome</name>
    <dbReference type="NCBI Taxonomy" id="652676"/>
    <lineage>
        <taxon>unclassified sequences</taxon>
        <taxon>metagenomes</taxon>
        <taxon>ecological metagenomes</taxon>
    </lineage>
</organism>
<feature type="domain" description="Polysaccharide export protein N-terminal" evidence="2">
    <location>
        <begin position="28"/>
        <end position="100"/>
    </location>
</feature>
<evidence type="ECO:0000259" key="3">
    <source>
        <dbReference type="Pfam" id="PF10531"/>
    </source>
</evidence>
<protein>
    <submittedName>
        <fullName evidence="4">Uncharacterized protein</fullName>
    </submittedName>
</protein>
<dbReference type="PANTHER" id="PTHR33619">
    <property type="entry name" value="POLYSACCHARIDE EXPORT PROTEIN GFCE-RELATED"/>
    <property type="match status" value="1"/>
</dbReference>
<dbReference type="AlphaFoldDB" id="A0A3B1B7D0"/>
<dbReference type="InterPro" id="IPR049712">
    <property type="entry name" value="Poly_export"/>
</dbReference>
<proteinExistence type="predicted"/>
<dbReference type="Pfam" id="PF02563">
    <property type="entry name" value="Poly_export"/>
    <property type="match status" value="1"/>
</dbReference>
<dbReference type="Gene3D" id="3.10.560.10">
    <property type="entry name" value="Outer membrane lipoprotein wza domain like"/>
    <property type="match status" value="1"/>
</dbReference>
<dbReference type="Gene3D" id="3.30.1950.10">
    <property type="entry name" value="wza like domain"/>
    <property type="match status" value="1"/>
</dbReference>
<sequence>MSKTKTIGFLFALLTLLTNTAFAGQNLKEYTLGSGDKIKIMVFGEEDLTVETLVGDSGTISFPLLGEITVKKQTPSSIEALVTKRLKGPYLIDPKVTVSILEYRQFFVNGRVEKPGGFPFQPGMTVRQAISLAGGFEERANKGRIFVVNSDSISDRPVPITIDAHVQPGDIITVERSFF</sequence>
<reference evidence="4" key="1">
    <citation type="submission" date="2018-06" db="EMBL/GenBank/DDBJ databases">
        <authorList>
            <person name="Zhirakovskaya E."/>
        </authorList>
    </citation>
    <scope>NUCLEOTIDE SEQUENCE</scope>
</reference>
<gene>
    <name evidence="4" type="ORF">MNBD_GAMMA26-965</name>
</gene>